<comment type="caution">
    <text evidence="1">The sequence shown here is derived from an EMBL/GenBank/DDBJ whole genome shotgun (WGS) entry which is preliminary data.</text>
</comment>
<name>A0A8J5SPR6_ZIZPA</name>
<dbReference type="Proteomes" id="UP000729402">
    <property type="component" value="Unassembled WGS sequence"/>
</dbReference>
<gene>
    <name evidence="1" type="ORF">GUJ93_ZPchr0007g5110</name>
</gene>
<sequence>MIELRQGEAAVSGSTEPPRLLTLSPSWPNAIDWSSENLVAVASGHLITILNPAALEGPRELVVLRPNNPFPIRVISL</sequence>
<dbReference type="EMBL" id="JAAALK010000282">
    <property type="protein sequence ID" value="KAG8077668.1"/>
    <property type="molecule type" value="Genomic_DNA"/>
</dbReference>
<evidence type="ECO:0000313" key="1">
    <source>
        <dbReference type="EMBL" id="KAG8077668.1"/>
    </source>
</evidence>
<dbReference type="PANTHER" id="PTHR15496">
    <property type="entry name" value="GENERAL TRANSCRIPTION FACTOR 3C POLYPEPTIDE 4 FAMILY"/>
    <property type="match status" value="1"/>
</dbReference>
<dbReference type="OrthoDB" id="6021743at2759"/>
<dbReference type="AlphaFoldDB" id="A0A8J5SPR6"/>
<reference evidence="1" key="2">
    <citation type="submission" date="2021-02" db="EMBL/GenBank/DDBJ databases">
        <authorList>
            <person name="Kimball J.A."/>
            <person name="Haas M.W."/>
            <person name="Macchietto M."/>
            <person name="Kono T."/>
            <person name="Duquette J."/>
            <person name="Shao M."/>
        </authorList>
    </citation>
    <scope>NUCLEOTIDE SEQUENCE</scope>
    <source>
        <tissue evidence="1">Fresh leaf tissue</tissue>
    </source>
</reference>
<keyword evidence="2" id="KW-1185">Reference proteome</keyword>
<dbReference type="PANTHER" id="PTHR15496:SF2">
    <property type="entry name" value="GENERAL TRANSCRIPTION FACTOR 3C POLYPEPTIDE 4"/>
    <property type="match status" value="1"/>
</dbReference>
<dbReference type="GO" id="GO:0000127">
    <property type="term" value="C:transcription factor TFIIIC complex"/>
    <property type="evidence" value="ECO:0007669"/>
    <property type="project" value="InterPro"/>
</dbReference>
<proteinExistence type="predicted"/>
<accession>A0A8J5SPR6</accession>
<dbReference type="InterPro" id="IPR044230">
    <property type="entry name" value="GTF3C4"/>
</dbReference>
<evidence type="ECO:0000313" key="2">
    <source>
        <dbReference type="Proteomes" id="UP000729402"/>
    </source>
</evidence>
<dbReference type="GO" id="GO:0004402">
    <property type="term" value="F:histone acetyltransferase activity"/>
    <property type="evidence" value="ECO:0007669"/>
    <property type="project" value="InterPro"/>
</dbReference>
<reference evidence="1" key="1">
    <citation type="journal article" date="2021" name="bioRxiv">
        <title>Whole Genome Assembly and Annotation of Northern Wild Rice, Zizania palustris L., Supports a Whole Genome Duplication in the Zizania Genus.</title>
        <authorList>
            <person name="Haas M."/>
            <person name="Kono T."/>
            <person name="Macchietto M."/>
            <person name="Millas R."/>
            <person name="McGilp L."/>
            <person name="Shao M."/>
            <person name="Duquette J."/>
            <person name="Hirsch C.N."/>
            <person name="Kimball J."/>
        </authorList>
    </citation>
    <scope>NUCLEOTIDE SEQUENCE</scope>
    <source>
        <tissue evidence="1">Fresh leaf tissue</tissue>
    </source>
</reference>
<dbReference type="GO" id="GO:0006384">
    <property type="term" value="P:transcription initiation at RNA polymerase III promoter"/>
    <property type="evidence" value="ECO:0007669"/>
    <property type="project" value="InterPro"/>
</dbReference>
<organism evidence="1 2">
    <name type="scientific">Zizania palustris</name>
    <name type="common">Northern wild rice</name>
    <dbReference type="NCBI Taxonomy" id="103762"/>
    <lineage>
        <taxon>Eukaryota</taxon>
        <taxon>Viridiplantae</taxon>
        <taxon>Streptophyta</taxon>
        <taxon>Embryophyta</taxon>
        <taxon>Tracheophyta</taxon>
        <taxon>Spermatophyta</taxon>
        <taxon>Magnoliopsida</taxon>
        <taxon>Liliopsida</taxon>
        <taxon>Poales</taxon>
        <taxon>Poaceae</taxon>
        <taxon>BOP clade</taxon>
        <taxon>Oryzoideae</taxon>
        <taxon>Oryzeae</taxon>
        <taxon>Zizaniinae</taxon>
        <taxon>Zizania</taxon>
    </lineage>
</organism>
<protein>
    <submittedName>
        <fullName evidence="1">Uncharacterized protein</fullName>
    </submittedName>
</protein>